<organism evidence="2 3">
    <name type="scientific">Serendipita vermifera MAFF 305830</name>
    <dbReference type="NCBI Taxonomy" id="933852"/>
    <lineage>
        <taxon>Eukaryota</taxon>
        <taxon>Fungi</taxon>
        <taxon>Dikarya</taxon>
        <taxon>Basidiomycota</taxon>
        <taxon>Agaricomycotina</taxon>
        <taxon>Agaricomycetes</taxon>
        <taxon>Sebacinales</taxon>
        <taxon>Serendipitaceae</taxon>
        <taxon>Serendipita</taxon>
    </lineage>
</organism>
<dbReference type="HOGENOM" id="CLU_3033866_0_0_1"/>
<keyword evidence="1" id="KW-0812">Transmembrane</keyword>
<proteinExistence type="predicted"/>
<evidence type="ECO:0000256" key="1">
    <source>
        <dbReference type="SAM" id="Phobius"/>
    </source>
</evidence>
<name>A0A0C3A764_SERVB</name>
<evidence type="ECO:0000313" key="2">
    <source>
        <dbReference type="EMBL" id="KIM20480.1"/>
    </source>
</evidence>
<protein>
    <submittedName>
        <fullName evidence="2">Uncharacterized protein</fullName>
    </submittedName>
</protein>
<gene>
    <name evidence="2" type="ORF">M408DRAFT_135480</name>
</gene>
<reference evidence="2 3" key="1">
    <citation type="submission" date="2014-04" db="EMBL/GenBank/DDBJ databases">
        <authorList>
            <consortium name="DOE Joint Genome Institute"/>
            <person name="Kuo A."/>
            <person name="Zuccaro A."/>
            <person name="Kohler A."/>
            <person name="Nagy L.G."/>
            <person name="Floudas D."/>
            <person name="Copeland A."/>
            <person name="Barry K.W."/>
            <person name="Cichocki N."/>
            <person name="Veneault-Fourrey C."/>
            <person name="LaButti K."/>
            <person name="Lindquist E.A."/>
            <person name="Lipzen A."/>
            <person name="Lundell T."/>
            <person name="Morin E."/>
            <person name="Murat C."/>
            <person name="Sun H."/>
            <person name="Tunlid A."/>
            <person name="Henrissat B."/>
            <person name="Grigoriev I.V."/>
            <person name="Hibbett D.S."/>
            <person name="Martin F."/>
            <person name="Nordberg H.P."/>
            <person name="Cantor M.N."/>
            <person name="Hua S.X."/>
        </authorList>
    </citation>
    <scope>NUCLEOTIDE SEQUENCE [LARGE SCALE GENOMIC DNA]</scope>
    <source>
        <strain evidence="2 3">MAFF 305830</strain>
    </source>
</reference>
<dbReference type="Proteomes" id="UP000054097">
    <property type="component" value="Unassembled WGS sequence"/>
</dbReference>
<keyword evidence="1" id="KW-1133">Transmembrane helix</keyword>
<dbReference type="EMBL" id="KN824430">
    <property type="protein sequence ID" value="KIM20480.1"/>
    <property type="molecule type" value="Genomic_DNA"/>
</dbReference>
<accession>A0A0C3A764</accession>
<feature type="transmembrane region" description="Helical" evidence="1">
    <location>
        <begin position="21"/>
        <end position="40"/>
    </location>
</feature>
<keyword evidence="1" id="KW-0472">Membrane</keyword>
<reference evidence="3" key="2">
    <citation type="submission" date="2015-01" db="EMBL/GenBank/DDBJ databases">
        <title>Evolutionary Origins and Diversification of the Mycorrhizal Mutualists.</title>
        <authorList>
            <consortium name="DOE Joint Genome Institute"/>
            <consortium name="Mycorrhizal Genomics Consortium"/>
            <person name="Kohler A."/>
            <person name="Kuo A."/>
            <person name="Nagy L.G."/>
            <person name="Floudas D."/>
            <person name="Copeland A."/>
            <person name="Barry K.W."/>
            <person name="Cichocki N."/>
            <person name="Veneault-Fourrey C."/>
            <person name="LaButti K."/>
            <person name="Lindquist E.A."/>
            <person name="Lipzen A."/>
            <person name="Lundell T."/>
            <person name="Morin E."/>
            <person name="Murat C."/>
            <person name="Riley R."/>
            <person name="Ohm R."/>
            <person name="Sun H."/>
            <person name="Tunlid A."/>
            <person name="Henrissat B."/>
            <person name="Grigoriev I.V."/>
            <person name="Hibbett D.S."/>
            <person name="Martin F."/>
        </authorList>
    </citation>
    <scope>NUCLEOTIDE SEQUENCE [LARGE SCALE GENOMIC DNA]</scope>
    <source>
        <strain evidence="3">MAFF 305830</strain>
    </source>
</reference>
<sequence length="55" mass="6309">MMIGLVCRDRRTQERQCNKSWSLCELLISISVLLSLTFFVNTSRSFDGQGIDSPR</sequence>
<keyword evidence="3" id="KW-1185">Reference proteome</keyword>
<dbReference type="AlphaFoldDB" id="A0A0C3A764"/>
<evidence type="ECO:0000313" key="3">
    <source>
        <dbReference type="Proteomes" id="UP000054097"/>
    </source>
</evidence>